<dbReference type="GO" id="GO:0008270">
    <property type="term" value="F:zinc ion binding"/>
    <property type="evidence" value="ECO:0007669"/>
    <property type="project" value="InterPro"/>
</dbReference>
<organism evidence="2 3">
    <name type="scientific">Actinacidiphila oryziradicis</name>
    <dbReference type="NCBI Taxonomy" id="2571141"/>
    <lineage>
        <taxon>Bacteria</taxon>
        <taxon>Bacillati</taxon>
        <taxon>Actinomycetota</taxon>
        <taxon>Actinomycetes</taxon>
        <taxon>Kitasatosporales</taxon>
        <taxon>Streptomycetaceae</taxon>
        <taxon>Actinacidiphila</taxon>
    </lineage>
</organism>
<keyword evidence="3" id="KW-1185">Reference proteome</keyword>
<evidence type="ECO:0000259" key="1">
    <source>
        <dbReference type="Pfam" id="PF01844"/>
    </source>
</evidence>
<dbReference type="OrthoDB" id="9793236at2"/>
<gene>
    <name evidence="2" type="ORF">FCI23_54555</name>
</gene>
<protein>
    <submittedName>
        <fullName evidence="2">HNH endonuclease</fullName>
    </submittedName>
</protein>
<keyword evidence="2" id="KW-0378">Hydrolase</keyword>
<proteinExistence type="predicted"/>
<dbReference type="AlphaFoldDB" id="A0A4U0RD12"/>
<sequence length="34" mass="3797">RNGGSDEIKNLRLVHSECHRQLHSGDGGNKQQIL</sequence>
<dbReference type="Pfam" id="PF01844">
    <property type="entry name" value="HNH"/>
    <property type="match status" value="1"/>
</dbReference>
<evidence type="ECO:0000313" key="3">
    <source>
        <dbReference type="Proteomes" id="UP000305778"/>
    </source>
</evidence>
<evidence type="ECO:0000313" key="2">
    <source>
        <dbReference type="EMBL" id="TJZ93219.1"/>
    </source>
</evidence>
<feature type="domain" description="HNH" evidence="1">
    <location>
        <begin position="2"/>
        <end position="24"/>
    </location>
</feature>
<comment type="caution">
    <text evidence="2">The sequence shown here is derived from an EMBL/GenBank/DDBJ whole genome shotgun (WGS) entry which is preliminary data.</text>
</comment>
<reference evidence="2 3" key="1">
    <citation type="submission" date="2019-04" db="EMBL/GenBank/DDBJ databases">
        <title>Streptomyces oryziradicis sp. nov., a novel actinomycete isolated from rhizosphere soil of rice (Oryza sativa L.).</title>
        <authorList>
            <person name="Li C."/>
        </authorList>
    </citation>
    <scope>NUCLEOTIDE SEQUENCE [LARGE SCALE GENOMIC DNA]</scope>
    <source>
        <strain evidence="2 3">NEAU-C40</strain>
    </source>
</reference>
<accession>A0A4U0RD12</accession>
<dbReference type="GO" id="GO:0004519">
    <property type="term" value="F:endonuclease activity"/>
    <property type="evidence" value="ECO:0007669"/>
    <property type="project" value="UniProtKB-KW"/>
</dbReference>
<dbReference type="EMBL" id="SUMC01000256">
    <property type="protein sequence ID" value="TJZ93219.1"/>
    <property type="molecule type" value="Genomic_DNA"/>
</dbReference>
<dbReference type="InterPro" id="IPR003615">
    <property type="entry name" value="HNH_nuc"/>
</dbReference>
<dbReference type="InterPro" id="IPR002711">
    <property type="entry name" value="HNH"/>
</dbReference>
<dbReference type="Proteomes" id="UP000305778">
    <property type="component" value="Unassembled WGS sequence"/>
</dbReference>
<dbReference type="GO" id="GO:0003676">
    <property type="term" value="F:nucleic acid binding"/>
    <property type="evidence" value="ECO:0007669"/>
    <property type="project" value="InterPro"/>
</dbReference>
<feature type="non-terminal residue" evidence="2">
    <location>
        <position position="1"/>
    </location>
</feature>
<dbReference type="CDD" id="cd00085">
    <property type="entry name" value="HNHc"/>
    <property type="match status" value="1"/>
</dbReference>
<name>A0A4U0RD12_9ACTN</name>
<keyword evidence="2" id="KW-0540">Nuclease</keyword>
<keyword evidence="2" id="KW-0255">Endonuclease</keyword>